<proteinExistence type="predicted"/>
<reference evidence="1 2" key="1">
    <citation type="journal article" date="2012" name="J. Bacteriol.">
        <title>Complete Genome Sequence of Mycobacterium fortuitum subsp. fortuitum Type Strain DSM46621.</title>
        <authorList>
            <person name="Ho Y.S."/>
            <person name="Adroub S.A."/>
            <person name="Aleisa F."/>
            <person name="Mahmood H."/>
            <person name="Othoum G."/>
            <person name="Rashid F."/>
            <person name="Zaher M."/>
            <person name="Ali S."/>
            <person name="Bitter W."/>
            <person name="Pain A."/>
            <person name="Abdallah A.M."/>
        </authorList>
    </citation>
    <scope>NUCLEOTIDE SEQUENCE [LARGE SCALE GENOMIC DNA]</scope>
    <source>
        <strain evidence="2">DSM46621</strain>
    </source>
</reference>
<sequence>MPDAGTGGTSLDQLYQLHREVADSRSLRLLVTNNLATYLTLMERHLDRGAKLTETDLVVRLERDLADLGSETEQSGLSLIKYWASQGWLHRVTEQSGDTERNVCYLTYEARAVLDFARRMRREDTIATGG</sequence>
<dbReference type="AlphaFoldDB" id="K0UFM4"/>
<gene>
    <name evidence="1" type="ORF">MFORT_28649</name>
</gene>
<dbReference type="Proteomes" id="UP000006043">
    <property type="component" value="Unassembled WGS sequence"/>
</dbReference>
<name>K0UFM4_MYCFO</name>
<evidence type="ECO:0000313" key="2">
    <source>
        <dbReference type="Proteomes" id="UP000006043"/>
    </source>
</evidence>
<dbReference type="InterPro" id="IPR021804">
    <property type="entry name" value="DUF3375"/>
</dbReference>
<dbReference type="HOGENOM" id="CLU_1942567_0_0_11"/>
<organism evidence="1 2">
    <name type="scientific">Mycolicibacterium fortuitum subsp. fortuitum DSM 46621 = ATCC 6841 = JCM 6387</name>
    <dbReference type="NCBI Taxonomy" id="1214102"/>
    <lineage>
        <taxon>Bacteria</taxon>
        <taxon>Bacillati</taxon>
        <taxon>Actinomycetota</taxon>
        <taxon>Actinomycetes</taxon>
        <taxon>Mycobacteriales</taxon>
        <taxon>Mycobacteriaceae</taxon>
        <taxon>Mycolicibacterium</taxon>
    </lineage>
</organism>
<protein>
    <recommendedName>
        <fullName evidence="3">MarR family transcriptional regulator</fullName>
    </recommendedName>
</protein>
<dbReference type="EMBL" id="ALQB01000201">
    <property type="protein sequence ID" value="EJZ06047.1"/>
    <property type="molecule type" value="Genomic_DNA"/>
</dbReference>
<evidence type="ECO:0008006" key="3">
    <source>
        <dbReference type="Google" id="ProtNLM"/>
    </source>
</evidence>
<dbReference type="RefSeq" id="WP_003881730.1">
    <property type="nucleotide sequence ID" value="NZ_JH814726.1"/>
</dbReference>
<dbReference type="Pfam" id="PF11855">
    <property type="entry name" value="DUF3375"/>
    <property type="match status" value="1"/>
</dbReference>
<accession>K0UFM4</accession>
<evidence type="ECO:0000313" key="1">
    <source>
        <dbReference type="EMBL" id="EJZ06047.1"/>
    </source>
</evidence>
<feature type="non-terminal residue" evidence="1">
    <location>
        <position position="130"/>
    </location>
</feature>
<comment type="caution">
    <text evidence="1">The sequence shown here is derived from an EMBL/GenBank/DDBJ whole genome shotgun (WGS) entry which is preliminary data.</text>
</comment>